<evidence type="ECO:0000313" key="2">
    <source>
        <dbReference type="EMBL" id="SHK19665.1"/>
    </source>
</evidence>
<name>A0A1M6QHM8_9BACL</name>
<dbReference type="AlphaFoldDB" id="A0A1M6QHM8"/>
<keyword evidence="1" id="KW-0472">Membrane</keyword>
<gene>
    <name evidence="2" type="ORF">SAMN05443507_1104</name>
</gene>
<proteinExistence type="predicted"/>
<reference evidence="3" key="1">
    <citation type="submission" date="2016-11" db="EMBL/GenBank/DDBJ databases">
        <authorList>
            <person name="Varghese N."/>
            <person name="Submissions S."/>
        </authorList>
    </citation>
    <scope>NUCLEOTIDE SEQUENCE [LARGE SCALE GENOMIC DNA]</scope>
    <source>
        <strain evidence="3">USBA-503</strain>
    </source>
</reference>
<keyword evidence="3" id="KW-1185">Reference proteome</keyword>
<protein>
    <submittedName>
        <fullName evidence="2">Uncharacterized protein</fullName>
    </submittedName>
</protein>
<keyword evidence="1" id="KW-1133">Transmembrane helix</keyword>
<evidence type="ECO:0000256" key="1">
    <source>
        <dbReference type="SAM" id="Phobius"/>
    </source>
</evidence>
<keyword evidence="1" id="KW-0812">Transmembrane</keyword>
<sequence>MKKSWLYYLGLSTMSAMVPIGISGTYALFTHQTQSSPVSFGTGTVQVELKQDTNHSLLIEPYDSTDYSAFLNNHFQPHRDILYMVTNTGTVNEWVRLDSAATLYLGGNPNAAHELAGSYKILTLPSTNDEKDLVQSLIEDLQNQQWTVGSTETSLANLDISSFAPRCQQWLLQLPTMIQNQSHLTGCLAYMTNGQWSPEQQQILQNYCQQFFSSLQSEGYHTVADIPEVAWQSFFQSLFSQLNASKLKQEVVAGGNDPSCTVLASGSLLFSQIFSLGNTNWNQLQQSIPLSLPNAVDSVAGSAAYSNTTWFPLAPGQTAVVVYQLYVQDTSPLGEAGYKNSSPFVPNTSSNTLMTWAYVVQHENVSQISN</sequence>
<accession>A0A1M6QHM8</accession>
<feature type="transmembrane region" description="Helical" evidence="1">
    <location>
        <begin position="7"/>
        <end position="29"/>
    </location>
</feature>
<dbReference type="Proteomes" id="UP000184016">
    <property type="component" value="Unassembled WGS sequence"/>
</dbReference>
<dbReference type="RefSeq" id="WP_072873863.1">
    <property type="nucleotide sequence ID" value="NZ_FRAF01000010.1"/>
</dbReference>
<dbReference type="STRING" id="1830138.SAMN05443507_1104"/>
<dbReference type="EMBL" id="FRAF01000010">
    <property type="protein sequence ID" value="SHK19665.1"/>
    <property type="molecule type" value="Genomic_DNA"/>
</dbReference>
<organism evidence="2 3">
    <name type="scientific">Alicyclobacillus tolerans</name>
    <dbReference type="NCBI Taxonomy" id="90970"/>
    <lineage>
        <taxon>Bacteria</taxon>
        <taxon>Bacillati</taxon>
        <taxon>Bacillota</taxon>
        <taxon>Bacilli</taxon>
        <taxon>Bacillales</taxon>
        <taxon>Alicyclobacillaceae</taxon>
        <taxon>Alicyclobacillus</taxon>
    </lineage>
</organism>
<evidence type="ECO:0000313" key="3">
    <source>
        <dbReference type="Proteomes" id="UP000184016"/>
    </source>
</evidence>